<keyword evidence="2" id="KW-1185">Reference proteome</keyword>
<dbReference type="Proteomes" id="UP001066276">
    <property type="component" value="Chromosome 8"/>
</dbReference>
<dbReference type="EMBL" id="JANPWB010000012">
    <property type="protein sequence ID" value="KAJ1116103.1"/>
    <property type="molecule type" value="Genomic_DNA"/>
</dbReference>
<protein>
    <submittedName>
        <fullName evidence="1">Uncharacterized protein</fullName>
    </submittedName>
</protein>
<dbReference type="AlphaFoldDB" id="A0AAV7NP03"/>
<organism evidence="1 2">
    <name type="scientific">Pleurodeles waltl</name>
    <name type="common">Iberian ribbed newt</name>
    <dbReference type="NCBI Taxonomy" id="8319"/>
    <lineage>
        <taxon>Eukaryota</taxon>
        <taxon>Metazoa</taxon>
        <taxon>Chordata</taxon>
        <taxon>Craniata</taxon>
        <taxon>Vertebrata</taxon>
        <taxon>Euteleostomi</taxon>
        <taxon>Amphibia</taxon>
        <taxon>Batrachia</taxon>
        <taxon>Caudata</taxon>
        <taxon>Salamandroidea</taxon>
        <taxon>Salamandridae</taxon>
        <taxon>Pleurodelinae</taxon>
        <taxon>Pleurodeles</taxon>
    </lineage>
</organism>
<comment type="caution">
    <text evidence="1">The sequence shown here is derived from an EMBL/GenBank/DDBJ whole genome shotgun (WGS) entry which is preliminary data.</text>
</comment>
<accession>A0AAV7NP03</accession>
<evidence type="ECO:0000313" key="2">
    <source>
        <dbReference type="Proteomes" id="UP001066276"/>
    </source>
</evidence>
<proteinExistence type="predicted"/>
<sequence>MSVTGRTVRLIPFPVSISLQVTAHQKKGIWRAIAKDVQTLWVYGSRSTYCWKRWVDLRRCARKTAEAQQGMASQRGRGAHPTLTPLLAWKLAVAYAELDGCLVASQQPQGDEYSAPIYNLHVVGWYPGGGCGPVGAPRPGLTLQSRSHVGQGSDVKVLQPS</sequence>
<evidence type="ECO:0000313" key="1">
    <source>
        <dbReference type="EMBL" id="KAJ1116103.1"/>
    </source>
</evidence>
<reference evidence="1" key="1">
    <citation type="journal article" date="2022" name="bioRxiv">
        <title>Sequencing and chromosome-scale assembly of the giantPleurodeles waltlgenome.</title>
        <authorList>
            <person name="Brown T."/>
            <person name="Elewa A."/>
            <person name="Iarovenko S."/>
            <person name="Subramanian E."/>
            <person name="Araus A.J."/>
            <person name="Petzold A."/>
            <person name="Susuki M."/>
            <person name="Suzuki K.-i.T."/>
            <person name="Hayashi T."/>
            <person name="Toyoda A."/>
            <person name="Oliveira C."/>
            <person name="Osipova E."/>
            <person name="Leigh N.D."/>
            <person name="Simon A."/>
            <person name="Yun M.H."/>
        </authorList>
    </citation>
    <scope>NUCLEOTIDE SEQUENCE</scope>
    <source>
        <strain evidence="1">20211129_DDA</strain>
        <tissue evidence="1">Liver</tissue>
    </source>
</reference>
<name>A0AAV7NP03_PLEWA</name>
<gene>
    <name evidence="1" type="ORF">NDU88_004322</name>
</gene>